<protein>
    <submittedName>
        <fullName evidence="1">Uncharacterized protein</fullName>
    </submittedName>
</protein>
<sequence length="86" mass="9414">MLSGSIDLNTAALGLSYNIAVKTDVPIVIFILDVEGVLFPVPVFGDGAVSLSLLQLAVEKEKVKRIVINATKNFRFIIMSFKIEDF</sequence>
<gene>
    <name evidence="1" type="ORF">FLACHUCJ7_02214</name>
</gene>
<organism evidence="1 2">
    <name type="scientific">Flavobacterium chungangense</name>
    <dbReference type="NCBI Taxonomy" id="554283"/>
    <lineage>
        <taxon>Bacteria</taxon>
        <taxon>Pseudomonadati</taxon>
        <taxon>Bacteroidota</taxon>
        <taxon>Flavobacteriia</taxon>
        <taxon>Flavobacteriales</taxon>
        <taxon>Flavobacteriaceae</taxon>
        <taxon>Flavobacterium</taxon>
    </lineage>
</organism>
<evidence type="ECO:0000313" key="2">
    <source>
        <dbReference type="Proteomes" id="UP000556700"/>
    </source>
</evidence>
<dbReference type="AlphaFoldDB" id="A0A6V6Z009"/>
<reference evidence="1 2" key="1">
    <citation type="submission" date="2020-06" db="EMBL/GenBank/DDBJ databases">
        <authorList>
            <person name="Criscuolo A."/>
        </authorList>
    </citation>
    <scope>NUCLEOTIDE SEQUENCE [LARGE SCALE GENOMIC DNA]</scope>
    <source>
        <strain evidence="2">CIP 110025</strain>
    </source>
</reference>
<comment type="caution">
    <text evidence="1">The sequence shown here is derived from an EMBL/GenBank/DDBJ whole genome shotgun (WGS) entry which is preliminary data.</text>
</comment>
<dbReference type="Proteomes" id="UP000556700">
    <property type="component" value="Unassembled WGS sequence"/>
</dbReference>
<dbReference type="EMBL" id="CAIJDO010000141">
    <property type="protein sequence ID" value="CAD0005090.1"/>
    <property type="molecule type" value="Genomic_DNA"/>
</dbReference>
<keyword evidence="2" id="KW-1185">Reference proteome</keyword>
<proteinExistence type="predicted"/>
<evidence type="ECO:0000313" key="1">
    <source>
        <dbReference type="EMBL" id="CAD0005090.1"/>
    </source>
</evidence>
<accession>A0A6V6Z009</accession>
<name>A0A6V6Z009_9FLAO</name>